<dbReference type="Proteomes" id="UP000800097">
    <property type="component" value="Unassembled WGS sequence"/>
</dbReference>
<dbReference type="RefSeq" id="XP_033651143.1">
    <property type="nucleotide sequence ID" value="XM_033793284.1"/>
</dbReference>
<organism evidence="4 5">
    <name type="scientific">Westerdykella ornata</name>
    <dbReference type="NCBI Taxonomy" id="318751"/>
    <lineage>
        <taxon>Eukaryota</taxon>
        <taxon>Fungi</taxon>
        <taxon>Dikarya</taxon>
        <taxon>Ascomycota</taxon>
        <taxon>Pezizomycotina</taxon>
        <taxon>Dothideomycetes</taxon>
        <taxon>Pleosporomycetidae</taxon>
        <taxon>Pleosporales</taxon>
        <taxon>Sporormiaceae</taxon>
        <taxon>Westerdykella</taxon>
    </lineage>
</organism>
<evidence type="ECO:0000313" key="5">
    <source>
        <dbReference type="Proteomes" id="UP000800097"/>
    </source>
</evidence>
<sequence>MKSSPAVLLLSLLLARTRDVLVSADCYFPNGTAFNNPDHRKCPNSAVCCALGRSNPPGGDVSNGPANDECLPNGLCENNVMQDGQPIRTWWRDFCSDRNWNQSTCLSICMTGSFVDVYGNIRVTPCDGTRTSEKWCCGETTDCCDKPYALVLAQTLGASPSTISSTISGHPTSTSITNSATGDPSSTATTNTPDSPSSGNLSVGAKAGIGVGVAVTGLVLLTVGFIWAKKSRSRRNAVPYESHGVEPGIPAYTEYKHNAELPVTPGELYTNEEVHELPDKPVERLT</sequence>
<keyword evidence="2" id="KW-1133">Transmembrane helix</keyword>
<dbReference type="EMBL" id="ML986509">
    <property type="protein sequence ID" value="KAF2273604.1"/>
    <property type="molecule type" value="Genomic_DNA"/>
</dbReference>
<keyword evidence="2" id="KW-0472">Membrane</keyword>
<protein>
    <recommendedName>
        <fullName evidence="6">Mid2 domain-containing protein</fullName>
    </recommendedName>
</protein>
<feature type="signal peptide" evidence="3">
    <location>
        <begin position="1"/>
        <end position="24"/>
    </location>
</feature>
<dbReference type="GeneID" id="54546459"/>
<dbReference type="OrthoDB" id="5215637at2759"/>
<evidence type="ECO:0008006" key="6">
    <source>
        <dbReference type="Google" id="ProtNLM"/>
    </source>
</evidence>
<keyword evidence="2" id="KW-0812">Transmembrane</keyword>
<keyword evidence="5" id="KW-1185">Reference proteome</keyword>
<name>A0A6A6JBL8_WESOR</name>
<accession>A0A6A6JBL8</accession>
<keyword evidence="3" id="KW-0732">Signal</keyword>
<gene>
    <name evidence="4" type="ORF">EI97DRAFT_155028</name>
</gene>
<feature type="region of interest" description="Disordered" evidence="1">
    <location>
        <begin position="160"/>
        <end position="199"/>
    </location>
</feature>
<reference evidence="4" key="1">
    <citation type="journal article" date="2020" name="Stud. Mycol.">
        <title>101 Dothideomycetes genomes: a test case for predicting lifestyles and emergence of pathogens.</title>
        <authorList>
            <person name="Haridas S."/>
            <person name="Albert R."/>
            <person name="Binder M."/>
            <person name="Bloem J."/>
            <person name="Labutti K."/>
            <person name="Salamov A."/>
            <person name="Andreopoulos B."/>
            <person name="Baker S."/>
            <person name="Barry K."/>
            <person name="Bills G."/>
            <person name="Bluhm B."/>
            <person name="Cannon C."/>
            <person name="Castanera R."/>
            <person name="Culley D."/>
            <person name="Daum C."/>
            <person name="Ezra D."/>
            <person name="Gonzalez J."/>
            <person name="Henrissat B."/>
            <person name="Kuo A."/>
            <person name="Liang C."/>
            <person name="Lipzen A."/>
            <person name="Lutzoni F."/>
            <person name="Magnuson J."/>
            <person name="Mondo S."/>
            <person name="Nolan M."/>
            <person name="Ohm R."/>
            <person name="Pangilinan J."/>
            <person name="Park H.-J."/>
            <person name="Ramirez L."/>
            <person name="Alfaro M."/>
            <person name="Sun H."/>
            <person name="Tritt A."/>
            <person name="Yoshinaga Y."/>
            <person name="Zwiers L.-H."/>
            <person name="Turgeon B."/>
            <person name="Goodwin S."/>
            <person name="Spatafora J."/>
            <person name="Crous P."/>
            <person name="Grigoriev I."/>
        </authorList>
    </citation>
    <scope>NUCLEOTIDE SEQUENCE</scope>
    <source>
        <strain evidence="4">CBS 379.55</strain>
    </source>
</reference>
<evidence type="ECO:0000256" key="1">
    <source>
        <dbReference type="SAM" id="MobiDB-lite"/>
    </source>
</evidence>
<evidence type="ECO:0000256" key="3">
    <source>
        <dbReference type="SAM" id="SignalP"/>
    </source>
</evidence>
<feature type="chain" id="PRO_5025541279" description="Mid2 domain-containing protein" evidence="3">
    <location>
        <begin position="25"/>
        <end position="286"/>
    </location>
</feature>
<evidence type="ECO:0000256" key="2">
    <source>
        <dbReference type="SAM" id="Phobius"/>
    </source>
</evidence>
<dbReference type="AlphaFoldDB" id="A0A6A6JBL8"/>
<proteinExistence type="predicted"/>
<feature type="transmembrane region" description="Helical" evidence="2">
    <location>
        <begin position="207"/>
        <end position="228"/>
    </location>
</feature>
<evidence type="ECO:0000313" key="4">
    <source>
        <dbReference type="EMBL" id="KAF2273604.1"/>
    </source>
</evidence>